<gene>
    <name evidence="2" type="ORF">ORD21_06085</name>
</gene>
<evidence type="ECO:0008006" key="4">
    <source>
        <dbReference type="Google" id="ProtNLM"/>
    </source>
</evidence>
<protein>
    <recommendedName>
        <fullName evidence="4">Lipoprotein</fullName>
    </recommendedName>
</protein>
<comment type="caution">
    <text evidence="2">The sequence shown here is derived from an EMBL/GenBank/DDBJ whole genome shotgun (WGS) entry which is preliminary data.</text>
</comment>
<accession>A0ABU4DP01</accession>
<evidence type="ECO:0000313" key="2">
    <source>
        <dbReference type="EMBL" id="MDV6374162.1"/>
    </source>
</evidence>
<feature type="region of interest" description="Disordered" evidence="1">
    <location>
        <begin position="77"/>
        <end position="98"/>
    </location>
</feature>
<sequence length="233" mass="25046">MKRTWQALGLAVLLVGCSARQDTSFAGIPGEVEWPRPLSDEEIELELANAGTEQAAPELSPVAARPIRTPIPVAPARTQAAAPARNPAPTELSDPLPEETGAQTVRYEGQDIAPEMALRRSALGGGMPDVIPGATDPQDDFDYSQTENPQLTAQQGNIWAAARTTPNSCGPVRCLGFTTVPPEVLRAKLGAPAWTQRLTSYSETEYLTEYGDWALEMSESSGNYWALRVKAAQ</sequence>
<evidence type="ECO:0000256" key="1">
    <source>
        <dbReference type="SAM" id="MobiDB-lite"/>
    </source>
</evidence>
<keyword evidence="3" id="KW-1185">Reference proteome</keyword>
<evidence type="ECO:0000313" key="3">
    <source>
        <dbReference type="Proteomes" id="UP001276150"/>
    </source>
</evidence>
<reference evidence="2 3" key="1">
    <citation type="submission" date="2022-11" db="EMBL/GenBank/DDBJ databases">
        <title>Deinococcus ZS9-10, Low Temperature and Draught-tolerating, UV-resistant Bacteria from Continental Antarctica.</title>
        <authorList>
            <person name="Cheng L."/>
        </authorList>
    </citation>
    <scope>NUCLEOTIDE SEQUENCE [LARGE SCALE GENOMIC DNA]</scope>
    <source>
        <strain evidence="2 3">ZS9-10</strain>
    </source>
</reference>
<name>A0ABU4DP01_9DEIO</name>
<dbReference type="EMBL" id="JAPMIV010000007">
    <property type="protein sequence ID" value="MDV6374162.1"/>
    <property type="molecule type" value="Genomic_DNA"/>
</dbReference>
<dbReference type="PROSITE" id="PS51257">
    <property type="entry name" value="PROKAR_LIPOPROTEIN"/>
    <property type="match status" value="1"/>
</dbReference>
<organism evidence="2 3">
    <name type="scientific">Deinococcus arenicola</name>
    <dbReference type="NCBI Taxonomy" id="2994950"/>
    <lineage>
        <taxon>Bacteria</taxon>
        <taxon>Thermotogati</taxon>
        <taxon>Deinococcota</taxon>
        <taxon>Deinococci</taxon>
        <taxon>Deinococcales</taxon>
        <taxon>Deinococcaceae</taxon>
        <taxon>Deinococcus</taxon>
    </lineage>
</organism>
<dbReference type="RefSeq" id="WP_317639481.1">
    <property type="nucleotide sequence ID" value="NZ_JAPMIV010000007.1"/>
</dbReference>
<proteinExistence type="predicted"/>
<dbReference type="Proteomes" id="UP001276150">
    <property type="component" value="Unassembled WGS sequence"/>
</dbReference>
<feature type="compositionally biased region" description="Low complexity" evidence="1">
    <location>
        <begin position="77"/>
        <end position="90"/>
    </location>
</feature>